<dbReference type="PANTHER" id="PTHR47976:SF108">
    <property type="entry name" value="G-TYPE LECTIN S-RECEPTOR-LIKE SERINE_THREONINE-PROTEIN KINASE LECRK1"/>
    <property type="match status" value="1"/>
</dbReference>
<comment type="catalytic activity">
    <reaction evidence="11">
        <text>L-threonyl-[protein] + ATP = O-phospho-L-threonyl-[protein] + ADP + H(+)</text>
        <dbReference type="Rhea" id="RHEA:46608"/>
        <dbReference type="Rhea" id="RHEA-COMP:11060"/>
        <dbReference type="Rhea" id="RHEA-COMP:11605"/>
        <dbReference type="ChEBI" id="CHEBI:15378"/>
        <dbReference type="ChEBI" id="CHEBI:30013"/>
        <dbReference type="ChEBI" id="CHEBI:30616"/>
        <dbReference type="ChEBI" id="CHEBI:61977"/>
        <dbReference type="ChEBI" id="CHEBI:456216"/>
        <dbReference type="EC" id="2.7.11.1"/>
    </reaction>
</comment>
<dbReference type="Gene3D" id="3.30.200.20">
    <property type="entry name" value="Phosphorylase Kinase, domain 1"/>
    <property type="match status" value="1"/>
</dbReference>
<comment type="similarity">
    <text evidence="14">Belongs to the protein kinase superfamily.</text>
</comment>
<evidence type="ECO:0000256" key="11">
    <source>
        <dbReference type="ARBA" id="ARBA00047899"/>
    </source>
</evidence>
<feature type="domain" description="Bulb-type lectin" evidence="16">
    <location>
        <begin position="1"/>
        <end position="116"/>
    </location>
</feature>
<gene>
    <name evidence="18" type="primary">LOC113874651</name>
</gene>
<dbReference type="Gene3D" id="1.10.510.10">
    <property type="entry name" value="Transferase(Phosphotransferase) domain 1"/>
    <property type="match status" value="1"/>
</dbReference>
<organism evidence="17 18">
    <name type="scientific">Abrus precatorius</name>
    <name type="common">Indian licorice</name>
    <name type="synonym">Glycine abrus</name>
    <dbReference type="NCBI Taxonomy" id="3816"/>
    <lineage>
        <taxon>Eukaryota</taxon>
        <taxon>Viridiplantae</taxon>
        <taxon>Streptophyta</taxon>
        <taxon>Embryophyta</taxon>
        <taxon>Tracheophyta</taxon>
        <taxon>Spermatophyta</taxon>
        <taxon>Magnoliopsida</taxon>
        <taxon>eudicotyledons</taxon>
        <taxon>Gunneridae</taxon>
        <taxon>Pentapetalae</taxon>
        <taxon>rosids</taxon>
        <taxon>fabids</taxon>
        <taxon>Fabales</taxon>
        <taxon>Fabaceae</taxon>
        <taxon>Papilionoideae</taxon>
        <taxon>50 kb inversion clade</taxon>
        <taxon>NPAAA clade</taxon>
        <taxon>indigoferoid/millettioid clade</taxon>
        <taxon>Abreae</taxon>
        <taxon>Abrus</taxon>
    </lineage>
</organism>
<reference evidence="18" key="2">
    <citation type="submission" date="2025-08" db="UniProtKB">
        <authorList>
            <consortium name="RefSeq"/>
        </authorList>
    </citation>
    <scope>IDENTIFICATION</scope>
    <source>
        <tissue evidence="18">Young leaves</tissue>
    </source>
</reference>
<dbReference type="InterPro" id="IPR011009">
    <property type="entry name" value="Kinase-like_dom_sf"/>
</dbReference>
<dbReference type="InterPro" id="IPR051343">
    <property type="entry name" value="G-type_lectin_kinases/EP1-like"/>
</dbReference>
<dbReference type="PROSITE" id="PS50927">
    <property type="entry name" value="BULB_LECTIN"/>
    <property type="match status" value="1"/>
</dbReference>
<evidence type="ECO:0000256" key="14">
    <source>
        <dbReference type="RuleBase" id="RU000304"/>
    </source>
</evidence>
<protein>
    <recommendedName>
        <fullName evidence="1">non-specific serine/threonine protein kinase</fullName>
        <ecNumber evidence="1">2.7.11.1</ecNumber>
    </recommendedName>
</protein>
<dbReference type="Proteomes" id="UP000694853">
    <property type="component" value="Unplaced"/>
</dbReference>
<feature type="binding site" evidence="13">
    <location>
        <position position="250"/>
    </location>
    <ligand>
        <name>ATP</name>
        <dbReference type="ChEBI" id="CHEBI:30616"/>
    </ligand>
</feature>
<keyword evidence="5" id="KW-0732">Signal</keyword>
<dbReference type="SMART" id="SM00220">
    <property type="entry name" value="S_TKc"/>
    <property type="match status" value="1"/>
</dbReference>
<comment type="catalytic activity">
    <reaction evidence="12">
        <text>L-seryl-[protein] + ATP = O-phospho-L-seryl-[protein] + ADP + H(+)</text>
        <dbReference type="Rhea" id="RHEA:17989"/>
        <dbReference type="Rhea" id="RHEA-COMP:9863"/>
        <dbReference type="Rhea" id="RHEA-COMP:11604"/>
        <dbReference type="ChEBI" id="CHEBI:15378"/>
        <dbReference type="ChEBI" id="CHEBI:29999"/>
        <dbReference type="ChEBI" id="CHEBI:30616"/>
        <dbReference type="ChEBI" id="CHEBI:83421"/>
        <dbReference type="ChEBI" id="CHEBI:456216"/>
        <dbReference type="EC" id="2.7.11.1"/>
    </reaction>
</comment>
<dbReference type="InterPro" id="IPR036426">
    <property type="entry name" value="Bulb-type_lectin_dom_sf"/>
</dbReference>
<name>A0A8B8MIV8_ABRPR</name>
<evidence type="ECO:0000256" key="10">
    <source>
        <dbReference type="ARBA" id="ARBA00023180"/>
    </source>
</evidence>
<dbReference type="RefSeq" id="XP_027368666.1">
    <property type="nucleotide sequence ID" value="XM_027512865.1"/>
</dbReference>
<evidence type="ECO:0000256" key="9">
    <source>
        <dbReference type="ARBA" id="ARBA00023157"/>
    </source>
</evidence>
<evidence type="ECO:0000256" key="2">
    <source>
        <dbReference type="ARBA" id="ARBA00022527"/>
    </source>
</evidence>
<reference evidence="17" key="1">
    <citation type="journal article" date="2019" name="Toxins">
        <title>Detection of Abrin-Like and Prepropulchellin-Like Toxin Genes and Transcripts Using Whole Genome Sequencing and Full-Length Transcript Sequencing of Abrus precatorius.</title>
        <authorList>
            <person name="Hovde B.T."/>
            <person name="Daligault H.E."/>
            <person name="Hanschen E.R."/>
            <person name="Kunde Y.A."/>
            <person name="Johnson M.B."/>
            <person name="Starkenburg S.R."/>
            <person name="Johnson S.L."/>
        </authorList>
    </citation>
    <scope>NUCLEOTIDE SEQUENCE [LARGE SCALE GENOMIC DNA]</scope>
</reference>
<dbReference type="PROSITE" id="PS50011">
    <property type="entry name" value="PROTEIN_KINASE_DOM"/>
    <property type="match status" value="1"/>
</dbReference>
<dbReference type="GO" id="GO:0004674">
    <property type="term" value="F:protein serine/threonine kinase activity"/>
    <property type="evidence" value="ECO:0007669"/>
    <property type="project" value="UniProtKB-KW"/>
</dbReference>
<evidence type="ECO:0000256" key="3">
    <source>
        <dbReference type="ARBA" id="ARBA00022536"/>
    </source>
</evidence>
<evidence type="ECO:0000256" key="1">
    <source>
        <dbReference type="ARBA" id="ARBA00012513"/>
    </source>
</evidence>
<evidence type="ECO:0000256" key="7">
    <source>
        <dbReference type="ARBA" id="ARBA00022777"/>
    </source>
</evidence>
<keyword evidence="10" id="KW-0325">Glycoprotein</keyword>
<dbReference type="InterPro" id="IPR008271">
    <property type="entry name" value="Ser/Thr_kinase_AS"/>
</dbReference>
<dbReference type="InterPro" id="IPR001480">
    <property type="entry name" value="Bulb-type_lectin_dom"/>
</dbReference>
<keyword evidence="4" id="KW-0808">Transferase</keyword>
<evidence type="ECO:0000256" key="4">
    <source>
        <dbReference type="ARBA" id="ARBA00022679"/>
    </source>
</evidence>
<dbReference type="GeneID" id="113874651"/>
<sequence length="450" mass="50954">MSLGFSLTPLLNNSFWTPPSGDFAFGFQQIEEDGFLLAIWYHKIPEKTVVWFANGQNLAGKGSKMELTSDGQFWLKDPSDKQIWNPNNEVAHAALLDTGNLVLREILEYDGVFRHYVYPKRSNSSKEGWSKHWTVSSFSPTNICLRIGGDQGSGDCGFNSYCTYDETKFRATEPAFFSCSLFSCILIWNRNPKVAKPSQFRTGMNLTSYTWEELIKATNGFNEVLGHGAFATVYKGVISGFDEKLIAVKKLDTMWSGRDEEFKAETKMVSKKEIALAIGRGLTYLHDECRTQIIHCDIKPQNILLDHDYTAKIFEFGLAKLLKLDHTRTTTAVRGTKGYVAPEWFRSIPVSVKVDVYSQGILLLELSCCKKNFYVADAENDELMILAYWAYDSFKDGNVRQLVEDDIEALDEMKVVERYVMTALRSTIKKVLQMLEGSVNVPIPPDPAFL</sequence>
<dbReference type="SUPFAM" id="SSF51110">
    <property type="entry name" value="alpha-D-mannose-specific plant lectins"/>
    <property type="match status" value="1"/>
</dbReference>
<dbReference type="InterPro" id="IPR017441">
    <property type="entry name" value="Protein_kinase_ATP_BS"/>
</dbReference>
<keyword evidence="8 13" id="KW-0067">ATP-binding</keyword>
<keyword evidence="17" id="KW-1185">Reference proteome</keyword>
<dbReference type="InterPro" id="IPR000719">
    <property type="entry name" value="Prot_kinase_dom"/>
</dbReference>
<dbReference type="Pfam" id="PF00069">
    <property type="entry name" value="Pkinase"/>
    <property type="match status" value="1"/>
</dbReference>
<keyword evidence="3" id="KW-0245">EGF-like domain</keyword>
<keyword evidence="9" id="KW-1015">Disulfide bond</keyword>
<dbReference type="FunFam" id="1.10.510.10:FF:001023">
    <property type="entry name" value="Os07g0541700 protein"/>
    <property type="match status" value="1"/>
</dbReference>
<dbReference type="AlphaFoldDB" id="A0A8B8MIV8"/>
<feature type="domain" description="Protein kinase" evidence="15">
    <location>
        <begin position="145"/>
        <end position="432"/>
    </location>
</feature>
<evidence type="ECO:0000313" key="17">
    <source>
        <dbReference type="Proteomes" id="UP000694853"/>
    </source>
</evidence>
<evidence type="ECO:0000313" key="18">
    <source>
        <dbReference type="RefSeq" id="XP_027368666.1"/>
    </source>
</evidence>
<dbReference type="Gene3D" id="2.90.10.10">
    <property type="entry name" value="Bulb-type lectin domain"/>
    <property type="match status" value="1"/>
</dbReference>
<accession>A0A8B8MIV8</accession>
<evidence type="ECO:0000256" key="13">
    <source>
        <dbReference type="PROSITE-ProRule" id="PRU10141"/>
    </source>
</evidence>
<evidence type="ECO:0000259" key="16">
    <source>
        <dbReference type="PROSITE" id="PS50927"/>
    </source>
</evidence>
<evidence type="ECO:0000256" key="5">
    <source>
        <dbReference type="ARBA" id="ARBA00022729"/>
    </source>
</evidence>
<dbReference type="EC" id="2.7.11.1" evidence="1"/>
<dbReference type="OrthoDB" id="1930390at2759"/>
<evidence type="ECO:0000256" key="6">
    <source>
        <dbReference type="ARBA" id="ARBA00022741"/>
    </source>
</evidence>
<keyword evidence="7" id="KW-0418">Kinase</keyword>
<dbReference type="GO" id="GO:0005524">
    <property type="term" value="F:ATP binding"/>
    <property type="evidence" value="ECO:0007669"/>
    <property type="project" value="UniProtKB-UniRule"/>
</dbReference>
<dbReference type="SMART" id="SM00108">
    <property type="entry name" value="B_lectin"/>
    <property type="match status" value="1"/>
</dbReference>
<proteinExistence type="inferred from homology"/>
<dbReference type="PROSITE" id="PS00108">
    <property type="entry name" value="PROTEIN_KINASE_ST"/>
    <property type="match status" value="1"/>
</dbReference>
<dbReference type="KEGG" id="aprc:113874651"/>
<evidence type="ECO:0000256" key="12">
    <source>
        <dbReference type="ARBA" id="ARBA00048679"/>
    </source>
</evidence>
<evidence type="ECO:0000256" key="8">
    <source>
        <dbReference type="ARBA" id="ARBA00022840"/>
    </source>
</evidence>
<dbReference type="PANTHER" id="PTHR47976">
    <property type="entry name" value="G-TYPE LECTIN S-RECEPTOR-LIKE SERINE/THREONINE-PROTEIN KINASE SD2-5"/>
    <property type="match status" value="1"/>
</dbReference>
<keyword evidence="2 14" id="KW-0723">Serine/threonine-protein kinase</keyword>
<dbReference type="SUPFAM" id="SSF56112">
    <property type="entry name" value="Protein kinase-like (PK-like)"/>
    <property type="match status" value="1"/>
</dbReference>
<evidence type="ECO:0000259" key="15">
    <source>
        <dbReference type="PROSITE" id="PS50011"/>
    </source>
</evidence>
<keyword evidence="6 13" id="KW-0547">Nucleotide-binding</keyword>
<dbReference type="PROSITE" id="PS00107">
    <property type="entry name" value="PROTEIN_KINASE_ATP"/>
    <property type="match status" value="1"/>
</dbReference>